<dbReference type="GO" id="GO:0009166">
    <property type="term" value="P:nucleotide catabolic process"/>
    <property type="evidence" value="ECO:0007669"/>
    <property type="project" value="InterPro"/>
</dbReference>
<protein>
    <submittedName>
        <fullName evidence="5">Uridine phosphorylase</fullName>
    </submittedName>
</protein>
<dbReference type="Proteomes" id="UP000054408">
    <property type="component" value="Unassembled WGS sequence"/>
</dbReference>
<feature type="region of interest" description="Disordered" evidence="3">
    <location>
        <begin position="8"/>
        <end position="28"/>
    </location>
</feature>
<name>A0A0L0DC03_THETB</name>
<dbReference type="InterPro" id="IPR000845">
    <property type="entry name" value="Nucleoside_phosphorylase_d"/>
</dbReference>
<proteinExistence type="inferred from homology"/>
<evidence type="ECO:0000256" key="1">
    <source>
        <dbReference type="ARBA" id="ARBA00010456"/>
    </source>
</evidence>
<dbReference type="GO" id="GO:0004850">
    <property type="term" value="F:uridine phosphorylase activity"/>
    <property type="evidence" value="ECO:0007669"/>
    <property type="project" value="InterPro"/>
</dbReference>
<dbReference type="InterPro" id="IPR010059">
    <property type="entry name" value="Uridine_phosphorylase_euk"/>
</dbReference>
<dbReference type="OrthoDB" id="204058at2759"/>
<dbReference type="PANTHER" id="PTHR43691">
    <property type="entry name" value="URIDINE PHOSPHORYLASE"/>
    <property type="match status" value="1"/>
</dbReference>
<evidence type="ECO:0000256" key="3">
    <source>
        <dbReference type="SAM" id="MobiDB-lite"/>
    </source>
</evidence>
<evidence type="ECO:0000256" key="2">
    <source>
        <dbReference type="PIRSR" id="PIRSR610059-50"/>
    </source>
</evidence>
<dbReference type="Pfam" id="PF01048">
    <property type="entry name" value="PNP_UDP_1"/>
    <property type="match status" value="1"/>
</dbReference>
<dbReference type="InterPro" id="IPR035994">
    <property type="entry name" value="Nucleoside_phosphorylase_sf"/>
</dbReference>
<reference evidence="5 6" key="1">
    <citation type="submission" date="2010-05" db="EMBL/GenBank/DDBJ databases">
        <title>The Genome Sequence of Thecamonas trahens ATCC 50062.</title>
        <authorList>
            <consortium name="The Broad Institute Genome Sequencing Platform"/>
            <person name="Russ C."/>
            <person name="Cuomo C."/>
            <person name="Shea T."/>
            <person name="Young S.K."/>
            <person name="Zeng Q."/>
            <person name="Koehrsen M."/>
            <person name="Haas B."/>
            <person name="Borodovsky M."/>
            <person name="Guigo R."/>
            <person name="Alvarado L."/>
            <person name="Berlin A."/>
            <person name="Bochicchio J."/>
            <person name="Borenstein D."/>
            <person name="Chapman S."/>
            <person name="Chen Z."/>
            <person name="Freedman E."/>
            <person name="Gellesch M."/>
            <person name="Goldberg J."/>
            <person name="Griggs A."/>
            <person name="Gujja S."/>
            <person name="Heilman E."/>
            <person name="Heiman D."/>
            <person name="Hepburn T."/>
            <person name="Howarth C."/>
            <person name="Jen D."/>
            <person name="Larson L."/>
            <person name="Mehta T."/>
            <person name="Park D."/>
            <person name="Pearson M."/>
            <person name="Roberts A."/>
            <person name="Saif S."/>
            <person name="Shenoy N."/>
            <person name="Sisk P."/>
            <person name="Stolte C."/>
            <person name="Sykes S."/>
            <person name="Thomson T."/>
            <person name="Walk T."/>
            <person name="White J."/>
            <person name="Yandava C."/>
            <person name="Burger G."/>
            <person name="Gray M.W."/>
            <person name="Holland P.W.H."/>
            <person name="King N."/>
            <person name="Lang F.B.F."/>
            <person name="Roger A.J."/>
            <person name="Ruiz-Trillo I."/>
            <person name="Lander E."/>
            <person name="Nusbaum C."/>
        </authorList>
    </citation>
    <scope>NUCLEOTIDE SEQUENCE [LARGE SCALE GENOMIC DNA]</scope>
    <source>
        <strain evidence="5 6">ATCC 50062</strain>
    </source>
</reference>
<dbReference type="GO" id="GO:0005829">
    <property type="term" value="C:cytosol"/>
    <property type="evidence" value="ECO:0007669"/>
    <property type="project" value="TreeGrafter"/>
</dbReference>
<feature type="domain" description="Nucleoside phosphorylase" evidence="4">
    <location>
        <begin position="82"/>
        <end position="330"/>
    </location>
</feature>
<feature type="binding site" evidence="2">
    <location>
        <position position="119"/>
    </location>
    <ligand>
        <name>phosphate</name>
        <dbReference type="ChEBI" id="CHEBI:43474"/>
    </ligand>
</feature>
<organism evidence="5 6">
    <name type="scientific">Thecamonas trahens ATCC 50062</name>
    <dbReference type="NCBI Taxonomy" id="461836"/>
    <lineage>
        <taxon>Eukaryota</taxon>
        <taxon>Apusozoa</taxon>
        <taxon>Apusomonadida</taxon>
        <taxon>Apusomonadidae</taxon>
        <taxon>Thecamonas</taxon>
    </lineage>
</organism>
<keyword evidence="6" id="KW-1185">Reference proteome</keyword>
<dbReference type="OMA" id="HPNICAG"/>
<dbReference type="Gene3D" id="3.40.50.1580">
    <property type="entry name" value="Nucleoside phosphorylase domain"/>
    <property type="match status" value="1"/>
</dbReference>
<dbReference type="AlphaFoldDB" id="A0A0L0DC03"/>
<accession>A0A0L0DC03</accession>
<dbReference type="NCBIfam" id="TIGR01719">
    <property type="entry name" value="euk_UDPppase"/>
    <property type="match status" value="1"/>
</dbReference>
<dbReference type="GO" id="GO:0006218">
    <property type="term" value="P:uridine catabolic process"/>
    <property type="evidence" value="ECO:0007669"/>
    <property type="project" value="TreeGrafter"/>
</dbReference>
<dbReference type="PANTHER" id="PTHR43691:SF11">
    <property type="entry name" value="FI09636P-RELATED"/>
    <property type="match status" value="1"/>
</dbReference>
<dbReference type="eggNOG" id="KOG3728">
    <property type="taxonomic scope" value="Eukaryota"/>
</dbReference>
<feature type="binding site" evidence="2">
    <location>
        <position position="246"/>
    </location>
    <ligand>
        <name>substrate</name>
    </ligand>
</feature>
<gene>
    <name evidence="5" type="ORF">AMSG_04583</name>
</gene>
<dbReference type="GeneID" id="25564120"/>
<dbReference type="STRING" id="461836.A0A0L0DC03"/>
<dbReference type="EMBL" id="GL349452">
    <property type="protein sequence ID" value="KNC48838.1"/>
    <property type="molecule type" value="Genomic_DNA"/>
</dbReference>
<evidence type="ECO:0000313" key="5">
    <source>
        <dbReference type="EMBL" id="KNC48838.1"/>
    </source>
</evidence>
<dbReference type="SUPFAM" id="SSF53167">
    <property type="entry name" value="Purine and uridine phosphorylases"/>
    <property type="match status" value="1"/>
</dbReference>
<sequence length="344" mass="36964">MSPFLRLSATTNKRELENPAESGSPVKKAKVGSDGLVALNNRHLVAKQEEAAARGEVFVDHLYHLGLDSSMPLQEQFGKTRFVVMGGSPVRALDVAQLVYQFMGVAAPQPIEPFGKTERYSMYNCQLGEVNVLSISHGMGQPSLSICLHEMAKLMHYAKARNVAFIRVGTSGGVGVAPGTCVVAKSAVSGLLEPFYSLDILGKTHQFPANFDSQLADDILACAGDDIAAVAGITCGTDCFYEGQGRLDGMVADYSRDDKLAFLQKAHEAGVTNFEMESTCLAAQTSRWGISAALVCTTLLNRLDGDQVTSTPEQLKQFSLNAQTLVLRYIKKQLIAEGLLPADA</sequence>
<feature type="binding site" evidence="2">
    <location>
        <position position="244"/>
    </location>
    <ligand>
        <name>substrate</name>
    </ligand>
</feature>
<dbReference type="CDD" id="cd17763">
    <property type="entry name" value="UP_hUPP-like"/>
    <property type="match status" value="1"/>
</dbReference>
<evidence type="ECO:0000259" key="4">
    <source>
        <dbReference type="Pfam" id="PF01048"/>
    </source>
</evidence>
<dbReference type="RefSeq" id="XP_013758258.1">
    <property type="nucleotide sequence ID" value="XM_013902804.1"/>
</dbReference>
<comment type="similarity">
    <text evidence="1">Belongs to the PNP/UDP phosphorylase family.</text>
</comment>
<feature type="binding site" evidence="2">
    <location>
        <begin position="167"/>
        <end position="170"/>
    </location>
    <ligand>
        <name>phosphate</name>
        <dbReference type="ChEBI" id="CHEBI:43474"/>
    </ligand>
</feature>
<evidence type="ECO:0000313" key="6">
    <source>
        <dbReference type="Proteomes" id="UP000054408"/>
    </source>
</evidence>